<dbReference type="Gene3D" id="3.10.20.90">
    <property type="entry name" value="Phosphatidylinositol 3-kinase Catalytic Subunit, Chain A, domain 1"/>
    <property type="match status" value="1"/>
</dbReference>
<dbReference type="GeneID" id="17267870"/>
<sequence>ITVKTLTRRVFLFEVTAAMTVYNLKEQIRDACGMPEEQQRLIFAGKLLDEQFELRKYNVWRGAELILMPQLEWHAIPP</sequence>
<dbReference type="HOGENOM" id="CLU_010412_6_3_1"/>
<evidence type="ECO:0000313" key="2">
    <source>
        <dbReference type="EnsemblProtists" id="EOD22323"/>
    </source>
</evidence>
<dbReference type="eggNOG" id="KOG0003">
    <property type="taxonomic scope" value="Eukaryota"/>
</dbReference>
<dbReference type="Pfam" id="PF00240">
    <property type="entry name" value="ubiquitin"/>
    <property type="match status" value="1"/>
</dbReference>
<dbReference type="KEGG" id="ehx:EMIHUDRAFT_48421"/>
<dbReference type="PROSITE" id="PS50053">
    <property type="entry name" value="UBIQUITIN_2"/>
    <property type="match status" value="1"/>
</dbReference>
<dbReference type="PRINTS" id="PR00348">
    <property type="entry name" value="UBIQUITIN"/>
</dbReference>
<accession>A0A0D3JFN8</accession>
<dbReference type="GO" id="GO:0071818">
    <property type="term" value="C:BAT3 complex"/>
    <property type="evidence" value="ECO:0007669"/>
    <property type="project" value="TreeGrafter"/>
</dbReference>
<dbReference type="GO" id="GO:0051787">
    <property type="term" value="F:misfolded protein binding"/>
    <property type="evidence" value="ECO:0007669"/>
    <property type="project" value="TreeGrafter"/>
</dbReference>
<dbReference type="InterPro" id="IPR000626">
    <property type="entry name" value="Ubiquitin-like_dom"/>
</dbReference>
<dbReference type="GO" id="GO:0031593">
    <property type="term" value="F:polyubiquitin modification-dependent protein binding"/>
    <property type="evidence" value="ECO:0007669"/>
    <property type="project" value="TreeGrafter"/>
</dbReference>
<dbReference type="CDD" id="cd17039">
    <property type="entry name" value="Ubl_ubiquitin_like"/>
    <property type="match status" value="1"/>
</dbReference>
<dbReference type="InterPro" id="IPR019954">
    <property type="entry name" value="Ubiquitin_CS"/>
</dbReference>
<dbReference type="RefSeq" id="XP_005774752.1">
    <property type="nucleotide sequence ID" value="XM_005774695.1"/>
</dbReference>
<dbReference type="AlphaFoldDB" id="A0A0D3JFN8"/>
<keyword evidence="3" id="KW-1185">Reference proteome</keyword>
<dbReference type="PROSITE" id="PS00299">
    <property type="entry name" value="UBIQUITIN_1"/>
    <property type="match status" value="1"/>
</dbReference>
<protein>
    <recommendedName>
        <fullName evidence="1">Ubiquitin-like domain-containing protein</fullName>
    </recommendedName>
</protein>
<organism evidence="2 3">
    <name type="scientific">Emiliania huxleyi (strain CCMP1516)</name>
    <dbReference type="NCBI Taxonomy" id="280463"/>
    <lineage>
        <taxon>Eukaryota</taxon>
        <taxon>Haptista</taxon>
        <taxon>Haptophyta</taxon>
        <taxon>Prymnesiophyceae</taxon>
        <taxon>Isochrysidales</taxon>
        <taxon>Noelaerhabdaceae</taxon>
        <taxon>Emiliania</taxon>
    </lineage>
</organism>
<name>A0A0D3JFN8_EMIH1</name>
<dbReference type="EnsemblProtists" id="EOD22323">
    <property type="protein sequence ID" value="EOD22323"/>
    <property type="gene ID" value="EMIHUDRAFT_48421"/>
</dbReference>
<feature type="domain" description="Ubiquitin-like" evidence="1">
    <location>
        <begin position="1"/>
        <end position="68"/>
    </location>
</feature>
<dbReference type="InterPro" id="IPR029071">
    <property type="entry name" value="Ubiquitin-like_domsf"/>
</dbReference>
<evidence type="ECO:0000259" key="1">
    <source>
        <dbReference type="PROSITE" id="PS50053"/>
    </source>
</evidence>
<dbReference type="Proteomes" id="UP000013827">
    <property type="component" value="Unassembled WGS sequence"/>
</dbReference>
<proteinExistence type="predicted"/>
<evidence type="ECO:0000313" key="3">
    <source>
        <dbReference type="Proteomes" id="UP000013827"/>
    </source>
</evidence>
<dbReference type="SUPFAM" id="SSF54236">
    <property type="entry name" value="Ubiquitin-like"/>
    <property type="match status" value="1"/>
</dbReference>
<dbReference type="InterPro" id="IPR019956">
    <property type="entry name" value="Ubiquitin_dom"/>
</dbReference>
<reference evidence="2" key="2">
    <citation type="submission" date="2024-10" db="UniProtKB">
        <authorList>
            <consortium name="EnsemblProtists"/>
        </authorList>
    </citation>
    <scope>IDENTIFICATION</scope>
</reference>
<dbReference type="PANTHER" id="PTHR15204:SF0">
    <property type="entry name" value="LARGE PROLINE-RICH PROTEIN BAG6"/>
    <property type="match status" value="1"/>
</dbReference>
<dbReference type="PaxDb" id="2903-EOD22323"/>
<reference evidence="3" key="1">
    <citation type="journal article" date="2013" name="Nature">
        <title>Pan genome of the phytoplankton Emiliania underpins its global distribution.</title>
        <authorList>
            <person name="Read B.A."/>
            <person name="Kegel J."/>
            <person name="Klute M.J."/>
            <person name="Kuo A."/>
            <person name="Lefebvre S.C."/>
            <person name="Maumus F."/>
            <person name="Mayer C."/>
            <person name="Miller J."/>
            <person name="Monier A."/>
            <person name="Salamov A."/>
            <person name="Young J."/>
            <person name="Aguilar M."/>
            <person name="Claverie J.M."/>
            <person name="Frickenhaus S."/>
            <person name="Gonzalez K."/>
            <person name="Herman E.K."/>
            <person name="Lin Y.C."/>
            <person name="Napier J."/>
            <person name="Ogata H."/>
            <person name="Sarno A.F."/>
            <person name="Shmutz J."/>
            <person name="Schroeder D."/>
            <person name="de Vargas C."/>
            <person name="Verret F."/>
            <person name="von Dassow P."/>
            <person name="Valentin K."/>
            <person name="Van de Peer Y."/>
            <person name="Wheeler G."/>
            <person name="Dacks J.B."/>
            <person name="Delwiche C.F."/>
            <person name="Dyhrman S.T."/>
            <person name="Glockner G."/>
            <person name="John U."/>
            <person name="Richards T."/>
            <person name="Worden A.Z."/>
            <person name="Zhang X."/>
            <person name="Grigoriev I.V."/>
            <person name="Allen A.E."/>
            <person name="Bidle K."/>
            <person name="Borodovsky M."/>
            <person name="Bowler C."/>
            <person name="Brownlee C."/>
            <person name="Cock J.M."/>
            <person name="Elias M."/>
            <person name="Gladyshev V.N."/>
            <person name="Groth M."/>
            <person name="Guda C."/>
            <person name="Hadaegh A."/>
            <person name="Iglesias-Rodriguez M.D."/>
            <person name="Jenkins J."/>
            <person name="Jones B.M."/>
            <person name="Lawson T."/>
            <person name="Leese F."/>
            <person name="Lindquist E."/>
            <person name="Lobanov A."/>
            <person name="Lomsadze A."/>
            <person name="Malik S.B."/>
            <person name="Marsh M.E."/>
            <person name="Mackinder L."/>
            <person name="Mock T."/>
            <person name="Mueller-Roeber B."/>
            <person name="Pagarete A."/>
            <person name="Parker M."/>
            <person name="Probert I."/>
            <person name="Quesneville H."/>
            <person name="Raines C."/>
            <person name="Rensing S.A."/>
            <person name="Riano-Pachon D.M."/>
            <person name="Richier S."/>
            <person name="Rokitta S."/>
            <person name="Shiraiwa Y."/>
            <person name="Soanes D.M."/>
            <person name="van der Giezen M."/>
            <person name="Wahlund T.M."/>
            <person name="Williams B."/>
            <person name="Wilson W."/>
            <person name="Wolfe G."/>
            <person name="Wurch L.L."/>
        </authorList>
    </citation>
    <scope>NUCLEOTIDE SEQUENCE</scope>
</reference>
<dbReference type="SMART" id="SM00213">
    <property type="entry name" value="UBQ"/>
    <property type="match status" value="1"/>
</dbReference>
<dbReference type="GO" id="GO:0036503">
    <property type="term" value="P:ERAD pathway"/>
    <property type="evidence" value="ECO:0007669"/>
    <property type="project" value="TreeGrafter"/>
</dbReference>
<dbReference type="PANTHER" id="PTHR15204">
    <property type="entry name" value="LARGE PROLINE-RICH PROTEIN BAG6"/>
    <property type="match status" value="1"/>
</dbReference>
<dbReference type="STRING" id="2903.R1CHL4"/>